<reference evidence="1 2" key="1">
    <citation type="journal article" date="2023" name="ACS Omega">
        <title>Identification of the Neoaspergillic Acid Biosynthesis Gene Cluster by Establishing an In Vitro CRISPR-Ribonucleoprotein Genetic System in Aspergillus melleus.</title>
        <authorList>
            <person name="Yuan B."/>
            <person name="Grau M.F."/>
            <person name="Murata R.M."/>
            <person name="Torok T."/>
            <person name="Venkateswaran K."/>
            <person name="Stajich J.E."/>
            <person name="Wang C.C.C."/>
        </authorList>
    </citation>
    <scope>NUCLEOTIDE SEQUENCE [LARGE SCALE GENOMIC DNA]</scope>
    <source>
        <strain evidence="1 2">IMV 1140</strain>
    </source>
</reference>
<name>A0ACC3BHZ3_9EURO</name>
<dbReference type="Proteomes" id="UP001177260">
    <property type="component" value="Unassembled WGS sequence"/>
</dbReference>
<protein>
    <submittedName>
        <fullName evidence="1">Uncharacterized protein</fullName>
    </submittedName>
</protein>
<organism evidence="1 2">
    <name type="scientific">Aspergillus melleus</name>
    <dbReference type="NCBI Taxonomy" id="138277"/>
    <lineage>
        <taxon>Eukaryota</taxon>
        <taxon>Fungi</taxon>
        <taxon>Dikarya</taxon>
        <taxon>Ascomycota</taxon>
        <taxon>Pezizomycotina</taxon>
        <taxon>Eurotiomycetes</taxon>
        <taxon>Eurotiomycetidae</taxon>
        <taxon>Eurotiales</taxon>
        <taxon>Aspergillaceae</taxon>
        <taxon>Aspergillus</taxon>
        <taxon>Aspergillus subgen. Circumdati</taxon>
    </lineage>
</organism>
<comment type="caution">
    <text evidence="1">The sequence shown here is derived from an EMBL/GenBank/DDBJ whole genome shotgun (WGS) entry which is preliminary data.</text>
</comment>
<evidence type="ECO:0000313" key="1">
    <source>
        <dbReference type="EMBL" id="KAK1150208.1"/>
    </source>
</evidence>
<gene>
    <name evidence="1" type="ORF">N8T08_000110</name>
</gene>
<accession>A0ACC3BHZ3</accession>
<keyword evidence="2" id="KW-1185">Reference proteome</keyword>
<dbReference type="EMBL" id="JAOPJF010000001">
    <property type="protein sequence ID" value="KAK1150208.1"/>
    <property type="molecule type" value="Genomic_DNA"/>
</dbReference>
<proteinExistence type="predicted"/>
<evidence type="ECO:0000313" key="2">
    <source>
        <dbReference type="Proteomes" id="UP001177260"/>
    </source>
</evidence>
<sequence length="140" mass="15382">MVSFIRPSSFIGLLVLTCLVLSSVSNSHPLPRRSPSPANYPGSDDLVSDILSGLGFENLAKLNHWKSWQDPDVIDDSKSTTPTSTEHGNQNSNTEDVNKQEQSDLINPAKDPLGFMSSVFGLLSHRFSEAMNSMDEHTLH</sequence>